<sequence length="486" mass="54294">MEMKAAASSPPPPSNSESQNSATQPIQPKREVDDAPTTNNSGAFDVFDQKPETKPPLTPEHFQILKNADYMEKFQKYEADYTCRLMAKYFSKNNIYGGNVFDDKTTIDDETIMSSRWPCIQTFADPMQGYEDQNISGSTSTVETPNNISNGKHTPKKNNSWGMVSRLDDDPLLKIETTLVNASTCQDLLSPTSLLGSCLVDVVAGMDNKILSAMSRKRARVSGDSSSAPSPQKKSNVGPPKALVPALPPPPTRKDGREKPRDKISEGSAPSKDWTSSPPPQDQGDHLAPYQKDYIKSVGPKMVKDIESMDLGELGGSLQRVAFKLATLASCYKHRTVRYERKQQAEIQDLKKKIESADCSKEKMLDLHRQVMHLEEKVVIAESKTSKLESELADLKSDFEATQSERDTQKTAYEEQIKSLNEQVAELKGKTVDVDDRLDAKYDSGLAFCYKCIMFMLKKEYPELNMNKLETGVQEYMAEQGQRDKN</sequence>
<name>A0ACB8LXQ0_CITSI</name>
<protein>
    <submittedName>
        <fullName evidence="1">Uncharacterized protein</fullName>
    </submittedName>
</protein>
<gene>
    <name evidence="1" type="ORF">KPL71_007325</name>
</gene>
<evidence type="ECO:0000313" key="1">
    <source>
        <dbReference type="EMBL" id="KAH9778352.1"/>
    </source>
</evidence>
<evidence type="ECO:0000313" key="2">
    <source>
        <dbReference type="Proteomes" id="UP000829398"/>
    </source>
</evidence>
<comment type="caution">
    <text evidence="1">The sequence shown here is derived from an EMBL/GenBank/DDBJ whole genome shotgun (WGS) entry which is preliminary data.</text>
</comment>
<keyword evidence="2" id="KW-1185">Reference proteome</keyword>
<reference evidence="2" key="1">
    <citation type="journal article" date="2023" name="Hortic. Res.">
        <title>A chromosome-level phased genome enabling allele-level studies in sweet orange: a case study on citrus Huanglongbing tolerance.</title>
        <authorList>
            <person name="Wu B."/>
            <person name="Yu Q."/>
            <person name="Deng Z."/>
            <person name="Duan Y."/>
            <person name="Luo F."/>
            <person name="Gmitter F. Jr."/>
        </authorList>
    </citation>
    <scope>NUCLEOTIDE SEQUENCE [LARGE SCALE GENOMIC DNA]</scope>
    <source>
        <strain evidence="2">cv. Valencia</strain>
    </source>
</reference>
<organism evidence="1 2">
    <name type="scientific">Citrus sinensis</name>
    <name type="common">Sweet orange</name>
    <name type="synonym">Citrus aurantium var. sinensis</name>
    <dbReference type="NCBI Taxonomy" id="2711"/>
    <lineage>
        <taxon>Eukaryota</taxon>
        <taxon>Viridiplantae</taxon>
        <taxon>Streptophyta</taxon>
        <taxon>Embryophyta</taxon>
        <taxon>Tracheophyta</taxon>
        <taxon>Spermatophyta</taxon>
        <taxon>Magnoliopsida</taxon>
        <taxon>eudicotyledons</taxon>
        <taxon>Gunneridae</taxon>
        <taxon>Pentapetalae</taxon>
        <taxon>rosids</taxon>
        <taxon>malvids</taxon>
        <taxon>Sapindales</taxon>
        <taxon>Rutaceae</taxon>
        <taxon>Aurantioideae</taxon>
        <taxon>Citrus</taxon>
    </lineage>
</organism>
<dbReference type="Proteomes" id="UP000829398">
    <property type="component" value="Chromosome 3"/>
</dbReference>
<dbReference type="EMBL" id="CM039172">
    <property type="protein sequence ID" value="KAH9778352.1"/>
    <property type="molecule type" value="Genomic_DNA"/>
</dbReference>
<proteinExistence type="predicted"/>
<accession>A0ACB8LXQ0</accession>